<comment type="similarity">
    <text evidence="2 15">Belongs to the phenylalanyl-tRNA synthetase beta subunit family. Type 1 subfamily.</text>
</comment>
<dbReference type="PROSITE" id="PS51483">
    <property type="entry name" value="B5"/>
    <property type="match status" value="1"/>
</dbReference>
<dbReference type="InterPro" id="IPR045864">
    <property type="entry name" value="aa-tRNA-synth_II/BPL/LPL"/>
</dbReference>
<dbReference type="OrthoDB" id="9805455at2"/>
<dbReference type="NCBIfam" id="NF045760">
    <property type="entry name" value="YtpR"/>
    <property type="match status" value="1"/>
</dbReference>
<dbReference type="GO" id="GO:0004826">
    <property type="term" value="F:phenylalanine-tRNA ligase activity"/>
    <property type="evidence" value="ECO:0007669"/>
    <property type="project" value="UniProtKB-UniRule"/>
</dbReference>
<evidence type="ECO:0000256" key="14">
    <source>
        <dbReference type="ARBA" id="ARBA00049255"/>
    </source>
</evidence>
<dbReference type="PANTHER" id="PTHR10947">
    <property type="entry name" value="PHENYLALANYL-TRNA SYNTHETASE BETA CHAIN AND LEUCINE-RICH REPEAT-CONTAINING PROTEIN 47"/>
    <property type="match status" value="1"/>
</dbReference>
<evidence type="ECO:0000259" key="18">
    <source>
        <dbReference type="PROSITE" id="PS51447"/>
    </source>
</evidence>
<dbReference type="CDD" id="cd02796">
    <property type="entry name" value="tRNA_bind_bactPheRS"/>
    <property type="match status" value="1"/>
</dbReference>
<keyword evidence="21" id="KW-1185">Reference proteome</keyword>
<dbReference type="InterPro" id="IPR002547">
    <property type="entry name" value="tRNA-bd_dom"/>
</dbReference>
<keyword evidence="9 15" id="KW-0067">ATP-binding</keyword>
<organism evidence="20 21">
    <name type="scientific">Kinneretia aquatilis</name>
    <dbReference type="NCBI Taxonomy" id="2070761"/>
    <lineage>
        <taxon>Bacteria</taxon>
        <taxon>Pseudomonadati</taxon>
        <taxon>Pseudomonadota</taxon>
        <taxon>Betaproteobacteria</taxon>
        <taxon>Burkholderiales</taxon>
        <taxon>Sphaerotilaceae</taxon>
        <taxon>Roseateles</taxon>
    </lineage>
</organism>
<dbReference type="FunFam" id="2.40.50.140:FF:000045">
    <property type="entry name" value="Phenylalanine--tRNA ligase beta subunit"/>
    <property type="match status" value="1"/>
</dbReference>
<evidence type="ECO:0000256" key="7">
    <source>
        <dbReference type="ARBA" id="ARBA00022723"/>
    </source>
</evidence>
<dbReference type="EC" id="6.1.1.20" evidence="15"/>
<dbReference type="CDD" id="cd00769">
    <property type="entry name" value="PheRS_beta_core"/>
    <property type="match status" value="1"/>
</dbReference>
<dbReference type="RefSeq" id="WP_102766474.1">
    <property type="nucleotide sequence ID" value="NZ_POSP01000001.1"/>
</dbReference>
<dbReference type="FunFam" id="3.30.56.10:FF:000002">
    <property type="entry name" value="Phenylalanine--tRNA ligase beta subunit"/>
    <property type="match status" value="1"/>
</dbReference>
<evidence type="ECO:0000256" key="1">
    <source>
        <dbReference type="ARBA" id="ARBA00004496"/>
    </source>
</evidence>
<reference evidence="20 21" key="1">
    <citation type="submission" date="2018-01" db="EMBL/GenBank/DDBJ databases">
        <title>Draft genome sequence of Paucibacter aquatile CR182 isolated from freshwater of the Nakdong River.</title>
        <authorList>
            <person name="Choi A."/>
            <person name="Chung E.J."/>
        </authorList>
    </citation>
    <scope>NUCLEOTIDE SEQUENCE [LARGE SCALE GENOMIC DNA]</scope>
    <source>
        <strain evidence="20 21">CR182</strain>
    </source>
</reference>
<feature type="domain" description="TRNA-binding" evidence="17">
    <location>
        <begin position="39"/>
        <end position="157"/>
    </location>
</feature>
<keyword evidence="8 15" id="KW-0547">Nucleotide-binding</keyword>
<comment type="subunit">
    <text evidence="3 15">Tetramer of two alpha and two beta subunits.</text>
</comment>
<evidence type="ECO:0000259" key="17">
    <source>
        <dbReference type="PROSITE" id="PS50886"/>
    </source>
</evidence>
<evidence type="ECO:0000256" key="11">
    <source>
        <dbReference type="ARBA" id="ARBA00022884"/>
    </source>
</evidence>
<feature type="domain" description="FDX-ACB" evidence="18">
    <location>
        <begin position="710"/>
        <end position="807"/>
    </location>
</feature>
<dbReference type="GO" id="GO:0000049">
    <property type="term" value="F:tRNA binding"/>
    <property type="evidence" value="ECO:0007669"/>
    <property type="project" value="UniProtKB-UniRule"/>
</dbReference>
<evidence type="ECO:0000256" key="13">
    <source>
        <dbReference type="ARBA" id="ARBA00023146"/>
    </source>
</evidence>
<evidence type="ECO:0000256" key="5">
    <source>
        <dbReference type="ARBA" id="ARBA00022555"/>
    </source>
</evidence>
<dbReference type="PROSITE" id="PS50886">
    <property type="entry name" value="TRBD"/>
    <property type="match status" value="1"/>
</dbReference>
<dbReference type="Proteomes" id="UP000235916">
    <property type="component" value="Unassembled WGS sequence"/>
</dbReference>
<evidence type="ECO:0000256" key="16">
    <source>
        <dbReference type="PROSITE-ProRule" id="PRU00209"/>
    </source>
</evidence>
<evidence type="ECO:0000313" key="21">
    <source>
        <dbReference type="Proteomes" id="UP000235916"/>
    </source>
</evidence>
<keyword evidence="5 16" id="KW-0820">tRNA-binding</keyword>
<dbReference type="Pfam" id="PF17759">
    <property type="entry name" value="tRNA_synthFbeta"/>
    <property type="match status" value="1"/>
</dbReference>
<comment type="caution">
    <text evidence="20">The sequence shown here is derived from an EMBL/GenBank/DDBJ whole genome shotgun (WGS) entry which is preliminary data.</text>
</comment>
<evidence type="ECO:0000259" key="19">
    <source>
        <dbReference type="PROSITE" id="PS51483"/>
    </source>
</evidence>
<accession>A0A2N8L3Q6</accession>
<feature type="binding site" evidence="15">
    <location>
        <position position="471"/>
    </location>
    <ligand>
        <name>Mg(2+)</name>
        <dbReference type="ChEBI" id="CHEBI:18420"/>
        <note>shared with alpha subunit</note>
    </ligand>
</feature>
<protein>
    <recommendedName>
        <fullName evidence="15">Phenylalanine--tRNA ligase beta subunit</fullName>
        <ecNumber evidence="15">6.1.1.20</ecNumber>
    </recommendedName>
    <alternativeName>
        <fullName evidence="15">Phenylalanyl-tRNA synthetase beta subunit</fullName>
        <shortName evidence="15">PheRS</shortName>
    </alternativeName>
</protein>
<dbReference type="InterPro" id="IPR005147">
    <property type="entry name" value="tRNA_synthase_B5-dom"/>
</dbReference>
<evidence type="ECO:0000256" key="4">
    <source>
        <dbReference type="ARBA" id="ARBA00022490"/>
    </source>
</evidence>
<dbReference type="Pfam" id="PF03147">
    <property type="entry name" value="FDX-ACB"/>
    <property type="match status" value="1"/>
</dbReference>
<comment type="subcellular location">
    <subcellularLocation>
        <location evidence="1 15">Cytoplasm</location>
    </subcellularLocation>
</comment>
<dbReference type="InterPro" id="IPR009061">
    <property type="entry name" value="DNA-bd_dom_put_sf"/>
</dbReference>
<keyword evidence="12 15" id="KW-0648">Protein biosynthesis</keyword>
<evidence type="ECO:0000256" key="6">
    <source>
        <dbReference type="ARBA" id="ARBA00022598"/>
    </source>
</evidence>
<dbReference type="FunFam" id="3.30.930.10:FF:000022">
    <property type="entry name" value="Phenylalanine--tRNA ligase beta subunit"/>
    <property type="match status" value="1"/>
</dbReference>
<dbReference type="Gene3D" id="2.40.50.140">
    <property type="entry name" value="Nucleic acid-binding proteins"/>
    <property type="match status" value="1"/>
</dbReference>
<sequence length="808" mass="88093">MQFPESWLRSFCNPPLNTQELADLLTMSGLEVEELRPVAPPFHGIVVAEILEAEQHPNADKLRVCKVNAGAAFNNGELLQIVCGAPNARAGIKVPLATVGAELPPGEDGKAFKIGVGKLRGVESFGMLCSARELKLSEEHGGLFELALDAPVGQNIREHLNLDDTLFTLKLTPNLAHCLSVYGVAREVSALTGTPLQAPAISPVQPQHDAKLPVRIEAADLCGRFSGRIVRGVNTQAKTPAWMVDRLARCGQRSVAPLVDISNYVMFELGRPSHIFDLDKIDRELVIRWAKKGESLKLLNGNTVELDETVGVVADASAPESLAGIMGGDATAVSDDTRNVYVEAAFWWPKAVAGRSRRYNFSTDAGHRFERGVDPADTALHIERITQLILEICGGEAGPLDDQISALPERKPVALRVARAAKVIGMPVTQEDCARVFSRLGLQFSEAPGVLTVTPPSWRFDLQIEEDLIEEIIRVQGYPSLPNTPPLAPVVAKVASESRRAIHALRHAVAARDYFETINFSFVESRWEAELAGNSHPIQLLNPIAAPLAVMRSSLIGSLIQALRHNLSRRASRVRLFEIGRVFLRDASVQESDSSIAGVAQPMRLAGLAFGPADQPQWSQRDRQVDFFDVKGDLEALFAPRQLQFKPAQHPALHPGRSARVELDGRDIGVIGELHPKWRQGYELPSAPVLFELDLPAVLERQLPAAQAIPRQQSVLRDLAVIVGEQVSHDALMQTIASAHAGLIRSARLFDVFKPTQANAELKDGERSMAVRLELLDDEATLTDERIEQTVAAVVAALAEQLGARLRG</sequence>
<evidence type="ECO:0000256" key="12">
    <source>
        <dbReference type="ARBA" id="ARBA00022917"/>
    </source>
</evidence>
<evidence type="ECO:0000256" key="15">
    <source>
        <dbReference type="HAMAP-Rule" id="MF_00283"/>
    </source>
</evidence>
<evidence type="ECO:0000256" key="10">
    <source>
        <dbReference type="ARBA" id="ARBA00022842"/>
    </source>
</evidence>
<dbReference type="InterPro" id="IPR004532">
    <property type="entry name" value="Phe-tRNA-ligase_IIc_bsu_bact"/>
</dbReference>
<evidence type="ECO:0000256" key="3">
    <source>
        <dbReference type="ARBA" id="ARBA00011209"/>
    </source>
</evidence>
<dbReference type="SUPFAM" id="SSF55681">
    <property type="entry name" value="Class II aaRS and biotin synthetases"/>
    <property type="match status" value="1"/>
</dbReference>
<keyword evidence="13 15" id="KW-0030">Aminoacyl-tRNA synthetase</keyword>
<dbReference type="HAMAP" id="MF_00283">
    <property type="entry name" value="Phe_tRNA_synth_beta1"/>
    <property type="match status" value="1"/>
</dbReference>
<dbReference type="GO" id="GO:0006432">
    <property type="term" value="P:phenylalanyl-tRNA aminoacylation"/>
    <property type="evidence" value="ECO:0007669"/>
    <property type="project" value="UniProtKB-UniRule"/>
</dbReference>
<dbReference type="InterPro" id="IPR036690">
    <property type="entry name" value="Fdx_antiC-bd_sf"/>
</dbReference>
<keyword evidence="6 15" id="KW-0436">Ligase</keyword>
<evidence type="ECO:0000256" key="8">
    <source>
        <dbReference type="ARBA" id="ARBA00022741"/>
    </source>
</evidence>
<dbReference type="InterPro" id="IPR005121">
    <property type="entry name" value="Fdx_antiC-bd"/>
</dbReference>
<dbReference type="AlphaFoldDB" id="A0A2N8L3Q6"/>
<keyword evidence="10 15" id="KW-0460">Magnesium</keyword>
<dbReference type="Gene3D" id="3.50.40.10">
    <property type="entry name" value="Phenylalanyl-trna Synthetase, Chain B, domain 3"/>
    <property type="match status" value="1"/>
</dbReference>
<dbReference type="SMART" id="SM00873">
    <property type="entry name" value="B3_4"/>
    <property type="match status" value="1"/>
</dbReference>
<dbReference type="Pfam" id="PF03484">
    <property type="entry name" value="B5"/>
    <property type="match status" value="1"/>
</dbReference>
<dbReference type="GO" id="GO:0009328">
    <property type="term" value="C:phenylalanine-tRNA ligase complex"/>
    <property type="evidence" value="ECO:0007669"/>
    <property type="project" value="TreeGrafter"/>
</dbReference>
<dbReference type="InterPro" id="IPR033714">
    <property type="entry name" value="tRNA_bind_bactPheRS"/>
</dbReference>
<comment type="cofactor">
    <cofactor evidence="15">
        <name>Mg(2+)</name>
        <dbReference type="ChEBI" id="CHEBI:18420"/>
    </cofactor>
    <text evidence="15">Binds 2 magnesium ions per tetramer.</text>
</comment>
<gene>
    <name evidence="15" type="primary">pheT</name>
    <name evidence="20" type="ORF">C1O66_02880</name>
</gene>
<dbReference type="InterPro" id="IPR005146">
    <property type="entry name" value="B3/B4_tRNA-bd"/>
</dbReference>
<feature type="binding site" evidence="15">
    <location>
        <position position="461"/>
    </location>
    <ligand>
        <name>Mg(2+)</name>
        <dbReference type="ChEBI" id="CHEBI:18420"/>
        <note>shared with alpha subunit</note>
    </ligand>
</feature>
<dbReference type="SMART" id="SM00874">
    <property type="entry name" value="B5"/>
    <property type="match status" value="1"/>
</dbReference>
<dbReference type="Gene3D" id="3.30.930.10">
    <property type="entry name" value="Bira Bifunctional Protein, Domain 2"/>
    <property type="match status" value="1"/>
</dbReference>
<dbReference type="InterPro" id="IPR045060">
    <property type="entry name" value="Phe-tRNA-ligase_IIc_bsu"/>
</dbReference>
<dbReference type="SMART" id="SM00896">
    <property type="entry name" value="FDX-ACB"/>
    <property type="match status" value="1"/>
</dbReference>
<keyword evidence="4 15" id="KW-0963">Cytoplasm</keyword>
<dbReference type="Pfam" id="PF03483">
    <property type="entry name" value="B3_4"/>
    <property type="match status" value="1"/>
</dbReference>
<dbReference type="SUPFAM" id="SSF54991">
    <property type="entry name" value="Anticodon-binding domain of PheRS"/>
    <property type="match status" value="1"/>
</dbReference>
<dbReference type="GO" id="GO:0000287">
    <property type="term" value="F:magnesium ion binding"/>
    <property type="evidence" value="ECO:0007669"/>
    <property type="project" value="UniProtKB-UniRule"/>
</dbReference>
<evidence type="ECO:0000256" key="2">
    <source>
        <dbReference type="ARBA" id="ARBA00008653"/>
    </source>
</evidence>
<name>A0A2N8L3Q6_9BURK</name>
<dbReference type="EMBL" id="POSP01000001">
    <property type="protein sequence ID" value="PND40338.1"/>
    <property type="molecule type" value="Genomic_DNA"/>
</dbReference>
<dbReference type="SUPFAM" id="SSF56037">
    <property type="entry name" value="PheT/TilS domain"/>
    <property type="match status" value="1"/>
</dbReference>
<comment type="catalytic activity">
    <reaction evidence="14 15">
        <text>tRNA(Phe) + L-phenylalanine + ATP = L-phenylalanyl-tRNA(Phe) + AMP + diphosphate + H(+)</text>
        <dbReference type="Rhea" id="RHEA:19413"/>
        <dbReference type="Rhea" id="RHEA-COMP:9668"/>
        <dbReference type="Rhea" id="RHEA-COMP:9699"/>
        <dbReference type="ChEBI" id="CHEBI:15378"/>
        <dbReference type="ChEBI" id="CHEBI:30616"/>
        <dbReference type="ChEBI" id="CHEBI:33019"/>
        <dbReference type="ChEBI" id="CHEBI:58095"/>
        <dbReference type="ChEBI" id="CHEBI:78442"/>
        <dbReference type="ChEBI" id="CHEBI:78531"/>
        <dbReference type="ChEBI" id="CHEBI:456215"/>
        <dbReference type="EC" id="6.1.1.20"/>
    </reaction>
</comment>
<feature type="binding site" evidence="15">
    <location>
        <position position="467"/>
    </location>
    <ligand>
        <name>Mg(2+)</name>
        <dbReference type="ChEBI" id="CHEBI:18420"/>
        <note>shared with alpha subunit</note>
    </ligand>
</feature>
<evidence type="ECO:0000256" key="9">
    <source>
        <dbReference type="ARBA" id="ARBA00022840"/>
    </source>
</evidence>
<dbReference type="NCBIfam" id="TIGR00472">
    <property type="entry name" value="pheT_bact"/>
    <property type="match status" value="1"/>
</dbReference>
<dbReference type="Pfam" id="PF01588">
    <property type="entry name" value="tRNA_bind"/>
    <property type="match status" value="1"/>
</dbReference>
<dbReference type="SUPFAM" id="SSF46955">
    <property type="entry name" value="Putative DNA-binding domain"/>
    <property type="match status" value="1"/>
</dbReference>
<dbReference type="PROSITE" id="PS51447">
    <property type="entry name" value="FDX_ACB"/>
    <property type="match status" value="1"/>
</dbReference>
<dbReference type="InterPro" id="IPR012340">
    <property type="entry name" value="NA-bd_OB-fold"/>
</dbReference>
<dbReference type="Gene3D" id="3.30.70.380">
    <property type="entry name" value="Ferrodoxin-fold anticodon-binding domain"/>
    <property type="match status" value="1"/>
</dbReference>
<dbReference type="InterPro" id="IPR020825">
    <property type="entry name" value="Phe-tRNA_synthase-like_B3/B4"/>
</dbReference>
<keyword evidence="7 15" id="KW-0479">Metal-binding</keyword>
<dbReference type="GO" id="GO:0005524">
    <property type="term" value="F:ATP binding"/>
    <property type="evidence" value="ECO:0007669"/>
    <property type="project" value="UniProtKB-UniRule"/>
</dbReference>
<dbReference type="SUPFAM" id="SSF50249">
    <property type="entry name" value="Nucleic acid-binding proteins"/>
    <property type="match status" value="1"/>
</dbReference>
<dbReference type="Gene3D" id="3.30.56.10">
    <property type="match status" value="2"/>
</dbReference>
<dbReference type="InterPro" id="IPR041616">
    <property type="entry name" value="PheRS_beta_core"/>
</dbReference>
<keyword evidence="11 16" id="KW-0694">RNA-binding</keyword>
<feature type="binding site" evidence="15">
    <location>
        <position position="470"/>
    </location>
    <ligand>
        <name>Mg(2+)</name>
        <dbReference type="ChEBI" id="CHEBI:18420"/>
        <note>shared with alpha subunit</note>
    </ligand>
</feature>
<dbReference type="PANTHER" id="PTHR10947:SF0">
    <property type="entry name" value="PHENYLALANINE--TRNA LIGASE BETA SUBUNIT"/>
    <property type="match status" value="1"/>
</dbReference>
<proteinExistence type="inferred from homology"/>
<feature type="domain" description="B5" evidence="19">
    <location>
        <begin position="408"/>
        <end position="483"/>
    </location>
</feature>
<evidence type="ECO:0000313" key="20">
    <source>
        <dbReference type="EMBL" id="PND40338.1"/>
    </source>
</evidence>